<evidence type="ECO:0000313" key="3">
    <source>
        <dbReference type="EMBL" id="PPJ77179.1"/>
    </source>
</evidence>
<reference evidence="4 6" key="2">
    <citation type="submission" date="2019-07" db="EMBL/GenBank/DDBJ databases">
        <title>Genome Sequencing and Assembly of Staphylococcus haemolyticus SDA2.</title>
        <authorList>
            <person name="Emmons C.B."/>
            <person name="Park C."/>
            <person name="Sevigny J.L."/>
            <person name="Andam C."/>
        </authorList>
    </citation>
    <scope>NUCLEOTIDE SEQUENCE [LARGE SCALE GENOMIC DNA]</scope>
    <source>
        <strain evidence="4 6">SDA2</strain>
    </source>
</reference>
<dbReference type="CDD" id="cd06588">
    <property type="entry name" value="PhnB_like"/>
    <property type="match status" value="1"/>
</dbReference>
<dbReference type="KEGG" id="shh:ShL2_01639"/>
<evidence type="ECO:0000313" key="5">
    <source>
        <dbReference type="Proteomes" id="UP000238153"/>
    </source>
</evidence>
<comment type="caution">
    <text evidence="4">The sequence shown here is derived from an EMBL/GenBank/DDBJ whole genome shotgun (WGS) entry which is preliminary data.</text>
</comment>
<reference evidence="3 5" key="1">
    <citation type="submission" date="2017-11" db="EMBL/GenBank/DDBJ databases">
        <authorList>
            <person name="Founou R.C."/>
            <person name="Founou L."/>
            <person name="Allam M."/>
            <person name="Ismail A."/>
            <person name="Essack S.Y."/>
        </authorList>
    </citation>
    <scope>NUCLEOTIDE SEQUENCE [LARGE SCALE GENOMIC DNA]</scope>
    <source>
        <strain evidence="3 5">G811N2B1</strain>
    </source>
</reference>
<evidence type="ECO:0000313" key="4">
    <source>
        <dbReference type="EMBL" id="TRL76285.1"/>
    </source>
</evidence>
<dbReference type="InterPro" id="IPR029068">
    <property type="entry name" value="Glyas_Bleomycin-R_OHBP_Dase"/>
</dbReference>
<dbReference type="STRING" id="1283.ShL2_01639"/>
<dbReference type="PIRSF" id="PIRSF500687">
    <property type="entry name" value="MTase_demethylubiq_bact"/>
    <property type="match status" value="1"/>
</dbReference>
<dbReference type="InterPro" id="IPR027259">
    <property type="entry name" value="MTase_demethylubiq_bac"/>
</dbReference>
<dbReference type="GeneID" id="93781085"/>
<keyword evidence="7" id="KW-1185">Reference proteome</keyword>
<gene>
    <name evidence="3" type="ORF">CV019_02170</name>
    <name evidence="4" type="ORF">FNL11_10585</name>
    <name evidence="2" type="ORF">RO950_00395</name>
</gene>
<name>A0A2A1KBW5_STAHA</name>
<evidence type="ECO:0000313" key="6">
    <source>
        <dbReference type="Proteomes" id="UP000316594"/>
    </source>
</evidence>
<accession>A0A2A1KBW5</accession>
<evidence type="ECO:0000313" key="2">
    <source>
        <dbReference type="EMBL" id="MDT4285481.1"/>
    </source>
</evidence>
<dbReference type="Pfam" id="PF06983">
    <property type="entry name" value="3-dmu-9_3-mt"/>
    <property type="match status" value="1"/>
</dbReference>
<organism evidence="4 6">
    <name type="scientific">Staphylococcus haemolyticus</name>
    <dbReference type="NCBI Taxonomy" id="1283"/>
    <lineage>
        <taxon>Bacteria</taxon>
        <taxon>Bacillati</taxon>
        <taxon>Bacillota</taxon>
        <taxon>Bacilli</taxon>
        <taxon>Bacillales</taxon>
        <taxon>Staphylococcaceae</taxon>
        <taxon>Staphylococcus</taxon>
    </lineage>
</organism>
<dbReference type="SUPFAM" id="SSF54593">
    <property type="entry name" value="Glyoxalase/Bleomycin resistance protein/Dihydroxybiphenyl dioxygenase"/>
    <property type="match status" value="1"/>
</dbReference>
<dbReference type="PANTHER" id="PTHR33990:SF4">
    <property type="entry name" value="PHNB-LIKE DOMAIN-CONTAINING PROTEIN"/>
    <property type="match status" value="1"/>
</dbReference>
<dbReference type="PIRSF" id="PIRSF021700">
    <property type="entry name" value="3_dmu_93_MTrfase"/>
    <property type="match status" value="1"/>
</dbReference>
<dbReference type="OMA" id="EESQCGW"/>
<dbReference type="Proteomes" id="UP001269271">
    <property type="component" value="Unassembled WGS sequence"/>
</dbReference>
<evidence type="ECO:0000259" key="1">
    <source>
        <dbReference type="Pfam" id="PF06983"/>
    </source>
</evidence>
<reference evidence="2 7" key="3">
    <citation type="submission" date="2023-08" db="EMBL/GenBank/DDBJ databases">
        <title>Genomic surveillance of Staphylococcus haemolyticus neonatal outbreak in southern France.</title>
        <authorList>
            <person name="Magnan C."/>
            <person name="Morsli M."/>
            <person name="Thiery B."/>
            <person name="Salipante F."/>
            <person name="Attar J."/>
            <person name="Massimo D.M."/>
            <person name="Ory J."/>
            <person name="Pantel A."/>
            <person name="Lavigne J.-P."/>
        </authorList>
    </citation>
    <scope>NUCLEOTIDE SEQUENCE [LARGE SCALE GENOMIC DNA]</scope>
    <source>
        <strain evidence="2 7">NSH026</strain>
    </source>
</reference>
<dbReference type="PANTHER" id="PTHR33990">
    <property type="entry name" value="PROTEIN YJDN-RELATED"/>
    <property type="match status" value="1"/>
</dbReference>
<dbReference type="EMBL" id="JAVSOO010000001">
    <property type="protein sequence ID" value="MDT4285481.1"/>
    <property type="molecule type" value="Genomic_DNA"/>
</dbReference>
<dbReference type="AlphaFoldDB" id="A0A2A1KBW5"/>
<dbReference type="EMBL" id="PGWX01000145">
    <property type="protein sequence ID" value="PPJ77179.1"/>
    <property type="molecule type" value="Genomic_DNA"/>
</dbReference>
<dbReference type="RefSeq" id="WP_011275992.1">
    <property type="nucleotide sequence ID" value="NZ_BKAY01000002.1"/>
</dbReference>
<dbReference type="InterPro" id="IPR028973">
    <property type="entry name" value="PhnB-like"/>
</dbReference>
<feature type="domain" description="PhnB-like" evidence="1">
    <location>
        <begin position="5"/>
        <end position="129"/>
    </location>
</feature>
<proteinExistence type="predicted"/>
<sequence>MEIPKITTFLMFNNQAEEAINLYTSLFENSEILTMVKYGEEGPGVPGTVQHSIFTLNGQVFMAIDADNGEDLPMNPSISLYITVDNAMEMERLFNGLKKEGAILMPKTAMPPFREFAWVQDKFGVSFQLALPEK</sequence>
<dbReference type="InterPro" id="IPR009725">
    <property type="entry name" value="3_dmu_93_MTrfase"/>
</dbReference>
<dbReference type="EMBL" id="VJMP01000010">
    <property type="protein sequence ID" value="TRL76285.1"/>
    <property type="molecule type" value="Genomic_DNA"/>
</dbReference>
<protein>
    <submittedName>
        <fullName evidence="4">VOC family protein</fullName>
    </submittedName>
</protein>
<dbReference type="Gene3D" id="3.30.720.110">
    <property type="match status" value="1"/>
</dbReference>
<dbReference type="Proteomes" id="UP000316594">
    <property type="component" value="Unassembled WGS sequence"/>
</dbReference>
<evidence type="ECO:0000313" key="7">
    <source>
        <dbReference type="Proteomes" id="UP001269271"/>
    </source>
</evidence>
<dbReference type="Proteomes" id="UP000238153">
    <property type="component" value="Unassembled WGS sequence"/>
</dbReference>
<dbReference type="Gene3D" id="3.30.720.100">
    <property type="match status" value="1"/>
</dbReference>